<sequence>MKDSTRAKVAAAVGAAYKKKSVSSVYDYSTGSHKSISAKVENGTLSGFDYGSSSHFSGGSNDKLDFYDYETSSHVQLKLEGSKFSGYDYHSSNHFSGNINGSFVSIYDYETGQHYNFSV</sequence>
<evidence type="ECO:0000313" key="2">
    <source>
        <dbReference type="Proteomes" id="UP000095200"/>
    </source>
</evidence>
<dbReference type="EMBL" id="BDFE01000016">
    <property type="protein sequence ID" value="GAU08884.1"/>
    <property type="molecule type" value="Genomic_DNA"/>
</dbReference>
<keyword evidence="2" id="KW-1185">Reference proteome</keyword>
<dbReference type="RefSeq" id="WP_141721092.1">
    <property type="nucleotide sequence ID" value="NZ_BDFE01000016.1"/>
</dbReference>
<dbReference type="Proteomes" id="UP000095200">
    <property type="component" value="Unassembled WGS sequence"/>
</dbReference>
<evidence type="ECO:0000313" key="1">
    <source>
        <dbReference type="EMBL" id="GAU08884.1"/>
    </source>
</evidence>
<dbReference type="OrthoDB" id="7017711at2"/>
<accession>A0A194AJG2</accession>
<reference evidence="2" key="1">
    <citation type="submission" date="2016-06" db="EMBL/GenBank/DDBJ databases">
        <title>Draft genome sequence of Desulfoplanes formicivorans strain Pf12B.</title>
        <authorList>
            <person name="Watanabe M."/>
            <person name="Kojima H."/>
            <person name="Fukui M."/>
        </authorList>
    </citation>
    <scope>NUCLEOTIDE SEQUENCE [LARGE SCALE GENOMIC DNA]</scope>
    <source>
        <strain evidence="2">Pf12B</strain>
    </source>
</reference>
<organism evidence="1 2">
    <name type="scientific">Desulfoplanes formicivorans</name>
    <dbReference type="NCBI Taxonomy" id="1592317"/>
    <lineage>
        <taxon>Bacteria</taxon>
        <taxon>Pseudomonadati</taxon>
        <taxon>Thermodesulfobacteriota</taxon>
        <taxon>Desulfovibrionia</taxon>
        <taxon>Desulfovibrionales</taxon>
        <taxon>Desulfoplanaceae</taxon>
        <taxon>Desulfoplanes</taxon>
    </lineage>
</organism>
<dbReference type="AlphaFoldDB" id="A0A194AJG2"/>
<proteinExistence type="predicted"/>
<dbReference type="STRING" id="1592317.DPF_1601"/>
<gene>
    <name evidence="1" type="ORF">DPF_1601</name>
</gene>
<name>A0A194AJG2_9BACT</name>
<comment type="caution">
    <text evidence="1">The sequence shown here is derived from an EMBL/GenBank/DDBJ whole genome shotgun (WGS) entry which is preliminary data.</text>
</comment>
<protein>
    <submittedName>
        <fullName evidence="1">Uncharacterized protein</fullName>
    </submittedName>
</protein>